<dbReference type="PANTHER" id="PTHR10622">
    <property type="entry name" value="HET DOMAIN-CONTAINING PROTEIN"/>
    <property type="match status" value="1"/>
</dbReference>
<proteinExistence type="predicted"/>
<comment type="caution">
    <text evidence="3">The sequence shown here is derived from an EMBL/GenBank/DDBJ whole genome shotgun (WGS) entry which is preliminary data.</text>
</comment>
<accession>A0ABR1K0J0</accession>
<dbReference type="InterPro" id="IPR010730">
    <property type="entry name" value="HET"/>
</dbReference>
<dbReference type="Pfam" id="PF06985">
    <property type="entry name" value="HET"/>
    <property type="match status" value="1"/>
</dbReference>
<feature type="region of interest" description="Disordered" evidence="1">
    <location>
        <begin position="42"/>
        <end position="79"/>
    </location>
</feature>
<evidence type="ECO:0000256" key="1">
    <source>
        <dbReference type="SAM" id="MobiDB-lite"/>
    </source>
</evidence>
<keyword evidence="4" id="KW-1185">Reference proteome</keyword>
<evidence type="ECO:0000313" key="4">
    <source>
        <dbReference type="Proteomes" id="UP001498398"/>
    </source>
</evidence>
<dbReference type="PANTHER" id="PTHR10622:SF10">
    <property type="entry name" value="HET DOMAIN-CONTAINING PROTEIN"/>
    <property type="match status" value="1"/>
</dbReference>
<evidence type="ECO:0000313" key="3">
    <source>
        <dbReference type="EMBL" id="KAK7470097.1"/>
    </source>
</evidence>
<evidence type="ECO:0000259" key="2">
    <source>
        <dbReference type="Pfam" id="PF06985"/>
    </source>
</evidence>
<name>A0ABR1K0J0_9AGAR</name>
<reference evidence="3 4" key="1">
    <citation type="submission" date="2024-01" db="EMBL/GenBank/DDBJ databases">
        <title>A draft genome for the cacao thread blight pathogen Marasmiellus scandens.</title>
        <authorList>
            <person name="Baruah I.K."/>
            <person name="Leung J."/>
            <person name="Bukari Y."/>
            <person name="Amoako-Attah I."/>
            <person name="Meinhardt L.W."/>
            <person name="Bailey B.A."/>
            <person name="Cohen S.P."/>
        </authorList>
    </citation>
    <scope>NUCLEOTIDE SEQUENCE [LARGE SCALE GENOMIC DNA]</scope>
    <source>
        <strain evidence="3 4">GH-19</strain>
    </source>
</reference>
<sequence length="398" mass="46185">MVHFSKRLGRFLRLRSSPSNDSYEVSDNLIRVSVTTSYQVTQSSSSPSTLFSDDPYPAHSDNDDPVLHSSNPSDEEHLSKKKYLSHRRFLLEGDKTIAVKDPISPQQMTSTDICPLRFIDTHSLKLVEFSKNEIIPSYAILSHRWMKGEVVYKEFIEPKPETFKKLGYMKIRRACRQARDDGIRYLWVDTCCIKQGDHADVAANITSMYAYYQNAQVCYAYLVDVISRDNMFGKLRKGSNSGGSEWFDRGWTLQELVAPRTVIFFNWDWQRIGDKHELRDDIHRGTSIPLAVLSCEQSVKDVNVMDRMSWSMWRKTTKEQDQAYCLQGLLGVTIEPDYEELPETSFNRLGRALIDAQPDVKERLGIDELSLNDPESDYFYALLRKRFWGNWDRILNVR</sequence>
<protein>
    <recommendedName>
        <fullName evidence="2">Heterokaryon incompatibility domain-containing protein</fullName>
    </recommendedName>
</protein>
<organism evidence="3 4">
    <name type="scientific">Marasmiellus scandens</name>
    <dbReference type="NCBI Taxonomy" id="2682957"/>
    <lineage>
        <taxon>Eukaryota</taxon>
        <taxon>Fungi</taxon>
        <taxon>Dikarya</taxon>
        <taxon>Basidiomycota</taxon>
        <taxon>Agaricomycotina</taxon>
        <taxon>Agaricomycetes</taxon>
        <taxon>Agaricomycetidae</taxon>
        <taxon>Agaricales</taxon>
        <taxon>Marasmiineae</taxon>
        <taxon>Omphalotaceae</taxon>
        <taxon>Marasmiellus</taxon>
    </lineage>
</organism>
<feature type="domain" description="Heterokaryon incompatibility" evidence="2">
    <location>
        <begin position="138"/>
        <end position="225"/>
    </location>
</feature>
<gene>
    <name evidence="3" type="ORF">VKT23_001538</name>
</gene>
<dbReference type="EMBL" id="JBANRG010000002">
    <property type="protein sequence ID" value="KAK7470097.1"/>
    <property type="molecule type" value="Genomic_DNA"/>
</dbReference>
<dbReference type="Proteomes" id="UP001498398">
    <property type="component" value="Unassembled WGS sequence"/>
</dbReference>